<name>A0A081CQ33_9HYPH</name>
<evidence type="ECO:0000313" key="4">
    <source>
        <dbReference type="EMBL" id="GAK68779.1"/>
    </source>
</evidence>
<evidence type="ECO:0000256" key="2">
    <source>
        <dbReference type="SAM" id="SignalP"/>
    </source>
</evidence>
<dbReference type="AlphaFoldDB" id="A0A081CQ33"/>
<dbReference type="OrthoDB" id="7362103at2"/>
<evidence type="ECO:0000259" key="3">
    <source>
        <dbReference type="Pfam" id="PF13778"/>
    </source>
</evidence>
<dbReference type="InterPro" id="IPR025232">
    <property type="entry name" value="DUF4174"/>
</dbReference>
<feature type="chain" id="PRO_5001756116" description="DUF4174 domain-containing protein" evidence="2">
    <location>
        <begin position="21"/>
        <end position="139"/>
    </location>
</feature>
<feature type="signal peptide" evidence="2">
    <location>
        <begin position="1"/>
        <end position="20"/>
    </location>
</feature>
<dbReference type="RefSeq" id="WP_045228379.1">
    <property type="nucleotide sequence ID" value="NZ_BBJU01000002.1"/>
</dbReference>
<gene>
    <name evidence="4" type="ORF">RRU01S_02_01070</name>
</gene>
<evidence type="ECO:0000313" key="5">
    <source>
        <dbReference type="Proteomes" id="UP000028701"/>
    </source>
</evidence>
<keyword evidence="1 2" id="KW-0732">Signal</keyword>
<comment type="caution">
    <text evidence="4">The sequence shown here is derived from an EMBL/GenBank/DDBJ whole genome shotgun (WGS) entry which is preliminary data.</text>
</comment>
<dbReference type="Pfam" id="PF13778">
    <property type="entry name" value="DUF4174"/>
    <property type="match status" value="1"/>
</dbReference>
<dbReference type="Proteomes" id="UP000028701">
    <property type="component" value="Unassembled WGS sequence"/>
</dbReference>
<evidence type="ECO:0000256" key="1">
    <source>
        <dbReference type="ARBA" id="ARBA00022729"/>
    </source>
</evidence>
<dbReference type="EMBL" id="BBJU01000002">
    <property type="protein sequence ID" value="GAK68779.1"/>
    <property type="molecule type" value="Genomic_DNA"/>
</dbReference>
<dbReference type="eggNOG" id="ENOG5033B8F">
    <property type="taxonomic scope" value="Bacteria"/>
</dbReference>
<sequence length="139" mass="15135">MKKLLLAAALLLAWNTQGWSMDSLSHLTWKNRVLVVFGKTEDAKVQKQIETVREQEAELADRDMVVLHVTDNSVTPIFGSAGGLDAKTLTREAGANGKAFEAVLIGKDGGIKLRSDDVVGSVALFDLIDRMPMRQAGQK</sequence>
<organism evidence="4 5">
    <name type="scientific">Agrobacterium rubi TR3 = NBRC 13261</name>
    <dbReference type="NCBI Taxonomy" id="1368415"/>
    <lineage>
        <taxon>Bacteria</taxon>
        <taxon>Pseudomonadati</taxon>
        <taxon>Pseudomonadota</taxon>
        <taxon>Alphaproteobacteria</taxon>
        <taxon>Hyphomicrobiales</taxon>
        <taxon>Rhizobiaceae</taxon>
        <taxon>Rhizobium/Agrobacterium group</taxon>
        <taxon>Agrobacterium</taxon>
    </lineage>
</organism>
<accession>A0A081CQ33</accession>
<protein>
    <recommendedName>
        <fullName evidence="3">DUF4174 domain-containing protein</fullName>
    </recommendedName>
</protein>
<proteinExistence type="predicted"/>
<reference evidence="4 5" key="1">
    <citation type="submission" date="2014-08" db="EMBL/GenBank/DDBJ databases">
        <title>Whole genome shotgun sequence of Rhizobium rubi NBRC 13261.</title>
        <authorList>
            <person name="Katano-Makiyama Y."/>
            <person name="Hosoyama A."/>
            <person name="Hashimoto M."/>
            <person name="Hosoyama Y."/>
            <person name="Noguchi M."/>
            <person name="Tsuchikane K."/>
            <person name="Uohara A."/>
            <person name="Ohji S."/>
            <person name="Ichikawa N."/>
            <person name="Kimura A."/>
            <person name="Yamazoe A."/>
            <person name="Fujita N."/>
        </authorList>
    </citation>
    <scope>NUCLEOTIDE SEQUENCE [LARGE SCALE GENOMIC DNA]</scope>
    <source>
        <strain evidence="4 5">NBRC 13261</strain>
    </source>
</reference>
<feature type="domain" description="DUF4174" evidence="3">
    <location>
        <begin position="24"/>
        <end position="136"/>
    </location>
</feature>